<dbReference type="OrthoDB" id="5531344at2759"/>
<dbReference type="InterPro" id="IPR016155">
    <property type="entry name" value="Mopterin_synth/thiamin_S_b"/>
</dbReference>
<evidence type="ECO:0000313" key="3">
    <source>
        <dbReference type="Proteomes" id="UP001152747"/>
    </source>
</evidence>
<evidence type="ECO:0000313" key="2">
    <source>
        <dbReference type="EMBL" id="CAI5446688.1"/>
    </source>
</evidence>
<dbReference type="CDD" id="cd00754">
    <property type="entry name" value="Ubl_MoaD"/>
    <property type="match status" value="1"/>
</dbReference>
<dbReference type="PANTHER" id="PTHR33359">
    <property type="entry name" value="MOLYBDOPTERIN SYNTHASE SULFUR CARRIER SUBUNIT"/>
    <property type="match status" value="1"/>
</dbReference>
<dbReference type="InterPro" id="IPR003749">
    <property type="entry name" value="ThiS/MoaD-like"/>
</dbReference>
<reference evidence="2" key="1">
    <citation type="submission" date="2022-11" db="EMBL/GenBank/DDBJ databases">
        <authorList>
            <person name="Kikuchi T."/>
        </authorList>
    </citation>
    <scope>NUCLEOTIDE SEQUENCE</scope>
    <source>
        <strain evidence="2">PS1010</strain>
    </source>
</reference>
<name>A0A9P1IKS8_9PELO</name>
<organism evidence="2 3">
    <name type="scientific">Caenorhabditis angaria</name>
    <dbReference type="NCBI Taxonomy" id="860376"/>
    <lineage>
        <taxon>Eukaryota</taxon>
        <taxon>Metazoa</taxon>
        <taxon>Ecdysozoa</taxon>
        <taxon>Nematoda</taxon>
        <taxon>Chromadorea</taxon>
        <taxon>Rhabditida</taxon>
        <taxon>Rhabditina</taxon>
        <taxon>Rhabditomorpha</taxon>
        <taxon>Rhabditoidea</taxon>
        <taxon>Rhabditidae</taxon>
        <taxon>Peloderinae</taxon>
        <taxon>Caenorhabditis</taxon>
    </lineage>
</organism>
<dbReference type="AlphaFoldDB" id="A0A9P1IKS8"/>
<keyword evidence="3" id="KW-1185">Reference proteome</keyword>
<dbReference type="InterPro" id="IPR044672">
    <property type="entry name" value="MOCS2A"/>
</dbReference>
<dbReference type="GO" id="GO:1990133">
    <property type="term" value="C:molybdopterin adenylyltransferase complex"/>
    <property type="evidence" value="ECO:0007669"/>
    <property type="project" value="TreeGrafter"/>
</dbReference>
<dbReference type="GO" id="GO:0006777">
    <property type="term" value="P:Mo-molybdopterin cofactor biosynthetic process"/>
    <property type="evidence" value="ECO:0007669"/>
    <property type="project" value="InterPro"/>
</dbReference>
<dbReference type="Gene3D" id="3.10.20.30">
    <property type="match status" value="1"/>
</dbReference>
<comment type="caution">
    <text evidence="2">The sequence shown here is derived from an EMBL/GenBank/DDBJ whole genome shotgun (WGS) entry which is preliminary data.</text>
</comment>
<dbReference type="Pfam" id="PF02597">
    <property type="entry name" value="ThiS"/>
    <property type="match status" value="1"/>
</dbReference>
<dbReference type="InterPro" id="IPR012675">
    <property type="entry name" value="Beta-grasp_dom_sf"/>
</dbReference>
<keyword evidence="1" id="KW-0547">Nucleotide-binding</keyword>
<dbReference type="PANTHER" id="PTHR33359:SF1">
    <property type="entry name" value="MOLYBDOPTERIN SYNTHASE SULFUR CARRIER SUBUNIT"/>
    <property type="match status" value="1"/>
</dbReference>
<evidence type="ECO:0008006" key="4">
    <source>
        <dbReference type="Google" id="ProtNLM"/>
    </source>
</evidence>
<dbReference type="EMBL" id="CANHGI010000003">
    <property type="protein sequence ID" value="CAI5446688.1"/>
    <property type="molecule type" value="Genomic_DNA"/>
</dbReference>
<dbReference type="Proteomes" id="UP001152747">
    <property type="component" value="Unassembled WGS sequence"/>
</dbReference>
<sequence length="86" mass="9955">MRVKILFFGEASELAQKTEDFIDFPENQDEITYEIAKMRIFEKFKNLRKIENICILAVDEKYSSPGEMLKLHQFSEIAIIPPISGG</sequence>
<proteinExistence type="predicted"/>
<protein>
    <recommendedName>
        <fullName evidence="4">Molybdopterin synthase sulfur carrier subunit</fullName>
    </recommendedName>
</protein>
<dbReference type="GO" id="GO:0000166">
    <property type="term" value="F:nucleotide binding"/>
    <property type="evidence" value="ECO:0007669"/>
    <property type="project" value="UniProtKB-KW"/>
</dbReference>
<gene>
    <name evidence="2" type="ORF">CAMP_LOCUS9325</name>
</gene>
<evidence type="ECO:0000256" key="1">
    <source>
        <dbReference type="ARBA" id="ARBA00022741"/>
    </source>
</evidence>
<accession>A0A9P1IKS8</accession>
<dbReference type="SUPFAM" id="SSF54285">
    <property type="entry name" value="MoaD/ThiS"/>
    <property type="match status" value="1"/>
</dbReference>